<feature type="active site" description="Proton acceptor" evidence="13 14">
    <location>
        <position position="188"/>
    </location>
</feature>
<evidence type="ECO:0000256" key="5">
    <source>
        <dbReference type="ARBA" id="ARBA00023027"/>
    </source>
</evidence>
<comment type="pathway">
    <text evidence="13">Membrane lipid metabolism; glycerophospholipid metabolism.</text>
</comment>
<dbReference type="UniPathway" id="UPA00940"/>
<feature type="binding site" evidence="15">
    <location>
        <begin position="252"/>
        <end position="253"/>
    </location>
    <ligand>
        <name>substrate</name>
    </ligand>
</feature>
<protein>
    <recommendedName>
        <fullName evidence="11 13">Glycerol-3-phosphate dehydrogenase [NAD(P)+]</fullName>
        <ecNumber evidence="10 13">1.1.1.94</ecNumber>
    </recommendedName>
    <alternativeName>
        <fullName evidence="13">NAD(P)(+)-dependent glycerol-3-phosphate dehydrogenase</fullName>
    </alternativeName>
    <alternativeName>
        <fullName evidence="12 13">NAD(P)H-dependent dihydroxyacetone-phosphate reductase</fullName>
    </alternativeName>
</protein>
<keyword evidence="8 13" id="KW-1208">Phospholipid metabolism</keyword>
<gene>
    <name evidence="13 20" type="primary">gpsA</name>
    <name evidence="20" type="ORF">L21SP4_02185</name>
</gene>
<feature type="binding site" evidence="13">
    <location>
        <position position="137"/>
    </location>
    <ligand>
        <name>NADPH</name>
        <dbReference type="ChEBI" id="CHEBI:57783"/>
    </ligand>
</feature>
<keyword evidence="5 13" id="KW-0520">NAD</keyword>
<dbReference type="GO" id="GO:0005975">
    <property type="term" value="P:carbohydrate metabolic process"/>
    <property type="evidence" value="ECO:0007669"/>
    <property type="project" value="InterPro"/>
</dbReference>
<proteinExistence type="inferred from homology"/>
<keyword evidence="21" id="KW-1185">Reference proteome</keyword>
<dbReference type="FunFam" id="1.10.1040.10:FF:000001">
    <property type="entry name" value="Glycerol-3-phosphate dehydrogenase [NAD(P)+]"/>
    <property type="match status" value="1"/>
</dbReference>
<comment type="function">
    <text evidence="13">Catalyzes the reduction of the glycolytic intermediate dihydroxyacetone phosphate (DHAP) to sn-glycerol 3-phosphate (G3P), the key precursor for phospholipid synthesis.</text>
</comment>
<comment type="similarity">
    <text evidence="1 13 17">Belongs to the NAD-dependent glycerol-3-phosphate dehydrogenase family.</text>
</comment>
<dbReference type="InterPro" id="IPR036291">
    <property type="entry name" value="NAD(P)-bd_dom_sf"/>
</dbReference>
<feature type="binding site" evidence="13">
    <location>
        <position position="135"/>
    </location>
    <ligand>
        <name>sn-glycerol 3-phosphate</name>
        <dbReference type="ChEBI" id="CHEBI:57597"/>
    </ligand>
</feature>
<evidence type="ECO:0000256" key="4">
    <source>
        <dbReference type="ARBA" id="ARBA00023002"/>
    </source>
</evidence>
<keyword evidence="4 13" id="KW-0560">Oxidoreductase</keyword>
<dbReference type="InterPro" id="IPR006109">
    <property type="entry name" value="G3P_DH_NAD-dep_C"/>
</dbReference>
<accession>A0A0G3EJ09</accession>
<dbReference type="HAMAP" id="MF_00394">
    <property type="entry name" value="NAD_Glyc3P_dehydrog"/>
    <property type="match status" value="1"/>
</dbReference>
<evidence type="ECO:0000259" key="19">
    <source>
        <dbReference type="Pfam" id="PF07479"/>
    </source>
</evidence>
<feature type="binding site" evidence="16">
    <location>
        <begin position="7"/>
        <end position="12"/>
    </location>
    <ligand>
        <name>NAD(+)</name>
        <dbReference type="ChEBI" id="CHEBI:57540"/>
    </ligand>
</feature>
<feature type="binding site" evidence="13">
    <location>
        <position position="252"/>
    </location>
    <ligand>
        <name>sn-glycerol 3-phosphate</name>
        <dbReference type="ChEBI" id="CHEBI:57597"/>
    </ligand>
</feature>
<dbReference type="EC" id="1.1.1.94" evidence="10 13"/>
<feature type="binding site" evidence="15">
    <location>
        <position position="105"/>
    </location>
    <ligand>
        <name>substrate</name>
    </ligand>
</feature>
<dbReference type="GO" id="GO:0141152">
    <property type="term" value="F:glycerol-3-phosphate dehydrogenase (NAD+) activity"/>
    <property type="evidence" value="ECO:0007669"/>
    <property type="project" value="RHEA"/>
</dbReference>
<dbReference type="InterPro" id="IPR013328">
    <property type="entry name" value="6PGD_dom2"/>
</dbReference>
<dbReference type="GO" id="GO:0008654">
    <property type="term" value="P:phospholipid biosynthetic process"/>
    <property type="evidence" value="ECO:0007669"/>
    <property type="project" value="UniProtKB-KW"/>
</dbReference>
<feature type="binding site" evidence="13">
    <location>
        <position position="278"/>
    </location>
    <ligand>
        <name>NADPH</name>
        <dbReference type="ChEBI" id="CHEBI:57783"/>
    </ligand>
</feature>
<feature type="binding site" evidence="13">
    <location>
        <position position="276"/>
    </location>
    <ligand>
        <name>NADPH</name>
        <dbReference type="ChEBI" id="CHEBI:57783"/>
    </ligand>
</feature>
<dbReference type="InterPro" id="IPR008927">
    <property type="entry name" value="6-PGluconate_DH-like_C_sf"/>
</dbReference>
<evidence type="ECO:0000256" key="8">
    <source>
        <dbReference type="ARBA" id="ARBA00023264"/>
    </source>
</evidence>
<organism evidence="20 21">
    <name type="scientific">Kiritimatiella glycovorans</name>
    <dbReference type="NCBI Taxonomy" id="1307763"/>
    <lineage>
        <taxon>Bacteria</taxon>
        <taxon>Pseudomonadati</taxon>
        <taxon>Kiritimatiellota</taxon>
        <taxon>Kiritimatiellia</taxon>
        <taxon>Kiritimatiellales</taxon>
        <taxon>Kiritimatiellaceae</taxon>
        <taxon>Kiritimatiella</taxon>
    </lineage>
</organism>
<dbReference type="PROSITE" id="PS00957">
    <property type="entry name" value="NAD_G3PDH"/>
    <property type="match status" value="1"/>
</dbReference>
<evidence type="ECO:0000256" key="7">
    <source>
        <dbReference type="ARBA" id="ARBA00023209"/>
    </source>
</evidence>
<dbReference type="Pfam" id="PF07479">
    <property type="entry name" value="NAD_Gly3P_dh_C"/>
    <property type="match status" value="1"/>
</dbReference>
<comment type="catalytic activity">
    <reaction evidence="13">
        <text>sn-glycerol 3-phosphate + NAD(+) = dihydroxyacetone phosphate + NADH + H(+)</text>
        <dbReference type="Rhea" id="RHEA:11092"/>
        <dbReference type="ChEBI" id="CHEBI:15378"/>
        <dbReference type="ChEBI" id="CHEBI:57540"/>
        <dbReference type="ChEBI" id="CHEBI:57597"/>
        <dbReference type="ChEBI" id="CHEBI:57642"/>
        <dbReference type="ChEBI" id="CHEBI:57945"/>
        <dbReference type="EC" id="1.1.1.94"/>
    </reaction>
</comment>
<dbReference type="Proteomes" id="UP000035268">
    <property type="component" value="Chromosome"/>
</dbReference>
<dbReference type="OrthoDB" id="9812273at2"/>
<dbReference type="PANTHER" id="PTHR11728:SF1">
    <property type="entry name" value="GLYCEROL-3-PHOSPHATE DEHYDROGENASE [NAD(+)] 2, CHLOROPLASTIC"/>
    <property type="match status" value="1"/>
</dbReference>
<dbReference type="Pfam" id="PF01210">
    <property type="entry name" value="NAD_Gly3P_dh_N"/>
    <property type="match status" value="1"/>
</dbReference>
<evidence type="ECO:0000256" key="12">
    <source>
        <dbReference type="ARBA" id="ARBA00080511"/>
    </source>
</evidence>
<name>A0A0G3EJ09_9BACT</name>
<keyword evidence="7 13" id="KW-0594">Phospholipid biosynthesis</keyword>
<sequence length="328" mass="35009">MKACVIGDGGWGTALAMTLASNGHDVTVWGPFEENLRAVREKRENVTFLPGVPVPPEIRWTSSPGEAAAEAGLVLVVVPSRYYRDVILRFRECLPPGSLVVSATKGLDEETYSRMTRVAAELLDGRFVAALSGPTHAEEVARGYPAAAVVAGADHAAVGAIRDAFMNRRFRLYTSEDAAGVEYGGALKNVIALAAGINDGMELGDSAKAALMTRGLVEIARLGEALGARRETFGGLSGMGDLIVTCTSRHSRNRAVGERLGRGEKLSEVMGAMKMVAEGVWTCGAAVSLARSQGIEMPVTEEVRRIVHEGKDPRRAMEDLMGREARNE</sequence>
<feature type="binding site" evidence="13">
    <location>
        <position position="105"/>
    </location>
    <ligand>
        <name>sn-glycerol 3-phosphate</name>
        <dbReference type="ChEBI" id="CHEBI:57597"/>
    </ligand>
</feature>
<dbReference type="KEGG" id="vbl:L21SP4_02185"/>
<feature type="binding site" evidence="13">
    <location>
        <position position="252"/>
    </location>
    <ligand>
        <name>NADPH</name>
        <dbReference type="ChEBI" id="CHEBI:57783"/>
    </ligand>
</feature>
<evidence type="ECO:0000259" key="18">
    <source>
        <dbReference type="Pfam" id="PF01210"/>
    </source>
</evidence>
<dbReference type="PRINTS" id="PR00077">
    <property type="entry name" value="GPDHDRGNASE"/>
</dbReference>
<dbReference type="RefSeq" id="WP_074041473.1">
    <property type="nucleotide sequence ID" value="NZ_CP010904.1"/>
</dbReference>
<keyword evidence="3 13" id="KW-0521">NADP</keyword>
<dbReference type="PANTHER" id="PTHR11728">
    <property type="entry name" value="GLYCEROL-3-PHOSPHATE DEHYDROGENASE"/>
    <property type="match status" value="1"/>
</dbReference>
<comment type="caution">
    <text evidence="13">Lacks conserved residue(s) required for the propagation of feature annotation.</text>
</comment>
<dbReference type="GO" id="GO:0141153">
    <property type="term" value="F:glycerol-3-phosphate dehydrogenase (NADP+) activity"/>
    <property type="evidence" value="ECO:0007669"/>
    <property type="project" value="RHEA"/>
</dbReference>
<feature type="binding site" evidence="13">
    <location>
        <position position="188"/>
    </location>
    <ligand>
        <name>sn-glycerol 3-phosphate</name>
        <dbReference type="ChEBI" id="CHEBI:57597"/>
    </ligand>
</feature>
<feature type="binding site" evidence="13">
    <location>
        <position position="253"/>
    </location>
    <ligand>
        <name>sn-glycerol 3-phosphate</name>
        <dbReference type="ChEBI" id="CHEBI:57597"/>
    </ligand>
</feature>
<feature type="binding site" evidence="13">
    <location>
        <position position="133"/>
    </location>
    <ligand>
        <name>sn-glycerol 3-phosphate</name>
        <dbReference type="ChEBI" id="CHEBI:57597"/>
    </ligand>
</feature>
<dbReference type="EMBL" id="CP010904">
    <property type="protein sequence ID" value="AKJ65412.1"/>
    <property type="molecule type" value="Genomic_DNA"/>
</dbReference>
<dbReference type="SUPFAM" id="SSF48179">
    <property type="entry name" value="6-phosphogluconate dehydrogenase C-terminal domain-like"/>
    <property type="match status" value="1"/>
</dbReference>
<dbReference type="PIRSF" id="PIRSF000114">
    <property type="entry name" value="Glycerol-3-P_dh"/>
    <property type="match status" value="1"/>
</dbReference>
<evidence type="ECO:0000256" key="2">
    <source>
        <dbReference type="ARBA" id="ARBA00022516"/>
    </source>
</evidence>
<evidence type="ECO:0000256" key="13">
    <source>
        <dbReference type="HAMAP-Rule" id="MF_00394"/>
    </source>
</evidence>
<keyword evidence="2 13" id="KW-0444">Lipid biosynthesis</keyword>
<dbReference type="AlphaFoldDB" id="A0A0G3EJ09"/>
<dbReference type="InterPro" id="IPR011128">
    <property type="entry name" value="G3P_DH_NAD-dep_N"/>
</dbReference>
<dbReference type="GO" id="GO:0046167">
    <property type="term" value="P:glycerol-3-phosphate biosynthetic process"/>
    <property type="evidence" value="ECO:0007669"/>
    <property type="project" value="UniProtKB-UniRule"/>
</dbReference>
<evidence type="ECO:0000256" key="10">
    <source>
        <dbReference type="ARBA" id="ARBA00066687"/>
    </source>
</evidence>
<reference evidence="20 21" key="2">
    <citation type="journal article" date="2016" name="ISME J.">
        <title>Characterization of the first cultured representative of Verrucomicrobia subdivision 5 indicates the proposal of a novel phylum.</title>
        <authorList>
            <person name="Spring S."/>
            <person name="Bunk B."/>
            <person name="Sproer C."/>
            <person name="Schumann P."/>
            <person name="Rohde M."/>
            <person name="Tindall B.J."/>
            <person name="Klenk H.P."/>
        </authorList>
    </citation>
    <scope>NUCLEOTIDE SEQUENCE [LARGE SCALE GENOMIC DNA]</scope>
    <source>
        <strain evidence="20 21">L21-Fru-AB</strain>
    </source>
</reference>
<evidence type="ECO:0000256" key="3">
    <source>
        <dbReference type="ARBA" id="ARBA00022857"/>
    </source>
</evidence>
<evidence type="ECO:0000256" key="9">
    <source>
        <dbReference type="ARBA" id="ARBA00052716"/>
    </source>
</evidence>
<feature type="domain" description="Glycerol-3-phosphate dehydrogenase NAD-dependent N-terminal" evidence="18">
    <location>
        <begin position="3"/>
        <end position="156"/>
    </location>
</feature>
<dbReference type="SUPFAM" id="SSF51735">
    <property type="entry name" value="NAD(P)-binding Rossmann-fold domains"/>
    <property type="match status" value="1"/>
</dbReference>
<feature type="binding site" evidence="13">
    <location>
        <position position="241"/>
    </location>
    <ligand>
        <name>sn-glycerol 3-phosphate</name>
        <dbReference type="ChEBI" id="CHEBI:57597"/>
    </ligand>
</feature>
<dbReference type="FunFam" id="3.40.50.720:FF:000019">
    <property type="entry name" value="Glycerol-3-phosphate dehydrogenase [NAD(P)+]"/>
    <property type="match status" value="1"/>
</dbReference>
<evidence type="ECO:0000313" key="20">
    <source>
        <dbReference type="EMBL" id="AKJ65412.1"/>
    </source>
</evidence>
<dbReference type="InterPro" id="IPR006168">
    <property type="entry name" value="G3P_DH_NAD-dep"/>
</dbReference>
<evidence type="ECO:0000256" key="17">
    <source>
        <dbReference type="RuleBase" id="RU000437"/>
    </source>
</evidence>
<dbReference type="GO" id="GO:0005829">
    <property type="term" value="C:cytosol"/>
    <property type="evidence" value="ECO:0007669"/>
    <property type="project" value="TreeGrafter"/>
</dbReference>
<dbReference type="PATRIC" id="fig|1609981.3.peg.2273"/>
<comment type="subcellular location">
    <subcellularLocation>
        <location evidence="13">Cytoplasm</location>
    </subcellularLocation>
</comment>
<feature type="binding site" evidence="13">
    <location>
        <position position="105"/>
    </location>
    <ligand>
        <name>NADPH</name>
        <dbReference type="ChEBI" id="CHEBI:57783"/>
    </ligand>
</feature>
<keyword evidence="6 13" id="KW-0443">Lipid metabolism</keyword>
<comment type="catalytic activity">
    <reaction evidence="9">
        <text>sn-glycerol 3-phosphate + NADP(+) = dihydroxyacetone phosphate + NADPH + H(+)</text>
        <dbReference type="Rhea" id="RHEA:11096"/>
        <dbReference type="ChEBI" id="CHEBI:15378"/>
        <dbReference type="ChEBI" id="CHEBI:57597"/>
        <dbReference type="ChEBI" id="CHEBI:57642"/>
        <dbReference type="ChEBI" id="CHEBI:57783"/>
        <dbReference type="ChEBI" id="CHEBI:58349"/>
        <dbReference type="EC" id="1.1.1.94"/>
    </reaction>
    <physiologicalReaction direction="right-to-left" evidence="9">
        <dbReference type="Rhea" id="RHEA:11098"/>
    </physiologicalReaction>
</comment>
<keyword evidence="13" id="KW-0547">Nucleotide-binding</keyword>
<feature type="binding site" evidence="16">
    <location>
        <position position="252"/>
    </location>
    <ligand>
        <name>NAD(+)</name>
        <dbReference type="ChEBI" id="CHEBI:57540"/>
    </ligand>
</feature>
<dbReference type="STRING" id="1307763.L21SP4_02185"/>
<feature type="binding site" evidence="13">
    <location>
        <position position="251"/>
    </location>
    <ligand>
        <name>sn-glycerol 3-phosphate</name>
        <dbReference type="ChEBI" id="CHEBI:57597"/>
    </ligand>
</feature>
<evidence type="ECO:0000256" key="1">
    <source>
        <dbReference type="ARBA" id="ARBA00011009"/>
    </source>
</evidence>
<dbReference type="Gene3D" id="3.40.50.720">
    <property type="entry name" value="NAD(P)-binding Rossmann-like Domain"/>
    <property type="match status" value="1"/>
</dbReference>
<dbReference type="GO" id="GO:0046168">
    <property type="term" value="P:glycerol-3-phosphate catabolic process"/>
    <property type="evidence" value="ECO:0007669"/>
    <property type="project" value="InterPro"/>
</dbReference>
<evidence type="ECO:0000256" key="14">
    <source>
        <dbReference type="PIRSR" id="PIRSR000114-1"/>
    </source>
</evidence>
<evidence type="ECO:0000256" key="6">
    <source>
        <dbReference type="ARBA" id="ARBA00023098"/>
    </source>
</evidence>
<evidence type="ECO:0000256" key="15">
    <source>
        <dbReference type="PIRSR" id="PIRSR000114-2"/>
    </source>
</evidence>
<evidence type="ECO:0000313" key="21">
    <source>
        <dbReference type="Proteomes" id="UP000035268"/>
    </source>
</evidence>
<dbReference type="GO" id="GO:0051287">
    <property type="term" value="F:NAD binding"/>
    <property type="evidence" value="ECO:0007669"/>
    <property type="project" value="InterPro"/>
</dbReference>
<feature type="domain" description="Glycerol-3-phosphate dehydrogenase NAD-dependent C-terminal" evidence="19">
    <location>
        <begin position="177"/>
        <end position="318"/>
    </location>
</feature>
<feature type="binding site" evidence="16">
    <location>
        <position position="137"/>
    </location>
    <ligand>
        <name>NAD(+)</name>
        <dbReference type="ChEBI" id="CHEBI:57540"/>
    </ligand>
</feature>
<feature type="binding site" evidence="13">
    <location>
        <position position="11"/>
    </location>
    <ligand>
        <name>NADPH</name>
        <dbReference type="ChEBI" id="CHEBI:57783"/>
    </ligand>
</feature>
<evidence type="ECO:0000256" key="16">
    <source>
        <dbReference type="PIRSR" id="PIRSR000114-3"/>
    </source>
</evidence>
<dbReference type="NCBIfam" id="NF000942">
    <property type="entry name" value="PRK00094.1-4"/>
    <property type="match status" value="1"/>
</dbReference>
<dbReference type="NCBIfam" id="NF000940">
    <property type="entry name" value="PRK00094.1-2"/>
    <property type="match status" value="1"/>
</dbReference>
<reference evidence="21" key="1">
    <citation type="submission" date="2015-02" db="EMBL/GenBank/DDBJ databases">
        <title>Description and complete genome sequence of the first cultured representative of the subdivision 5 of the Verrucomicrobia phylum.</title>
        <authorList>
            <person name="Spring S."/>
            <person name="Bunk B."/>
            <person name="Sproer C."/>
            <person name="Klenk H.-P."/>
        </authorList>
    </citation>
    <scope>NUCLEOTIDE SEQUENCE [LARGE SCALE GENOMIC DNA]</scope>
    <source>
        <strain evidence="21">L21-Fru-AB</strain>
    </source>
</reference>
<evidence type="ECO:0000256" key="11">
    <source>
        <dbReference type="ARBA" id="ARBA00069372"/>
    </source>
</evidence>
<dbReference type="GO" id="GO:0006650">
    <property type="term" value="P:glycerophospholipid metabolic process"/>
    <property type="evidence" value="ECO:0007669"/>
    <property type="project" value="UniProtKB-UniRule"/>
</dbReference>
<keyword evidence="13" id="KW-0963">Cytoplasm</keyword>
<dbReference type="Gene3D" id="1.10.1040.10">
    <property type="entry name" value="N-(1-d-carboxylethyl)-l-norvaline Dehydrogenase, domain 2"/>
    <property type="match status" value="1"/>
</dbReference>